<evidence type="ECO:0000256" key="11">
    <source>
        <dbReference type="ARBA" id="ARBA00023033"/>
    </source>
</evidence>
<dbReference type="InterPro" id="IPR002401">
    <property type="entry name" value="Cyt_P450_E_grp-I"/>
</dbReference>
<evidence type="ECO:0000313" key="17">
    <source>
        <dbReference type="Proteomes" id="UP000821866"/>
    </source>
</evidence>
<dbReference type="PROSITE" id="PS00086">
    <property type="entry name" value="CYTOCHROME_P450"/>
    <property type="match status" value="2"/>
</dbReference>
<dbReference type="Gene3D" id="1.10.630.10">
    <property type="entry name" value="Cytochrome P450"/>
    <property type="match status" value="3"/>
</dbReference>
<evidence type="ECO:0000256" key="4">
    <source>
        <dbReference type="ARBA" id="ARBA00010617"/>
    </source>
</evidence>
<dbReference type="EMBL" id="JABSTU010000002">
    <property type="protein sequence ID" value="KAH8036557.1"/>
    <property type="molecule type" value="Genomic_DNA"/>
</dbReference>
<dbReference type="PANTHER" id="PTHR24292:SF102">
    <property type="entry name" value="CYTOCHROME P450 FAMILY-RELATED"/>
    <property type="match status" value="1"/>
</dbReference>
<evidence type="ECO:0008006" key="18">
    <source>
        <dbReference type="Google" id="ProtNLM"/>
    </source>
</evidence>
<keyword evidence="7" id="KW-0256">Endoplasmic reticulum</keyword>
<evidence type="ECO:0000256" key="7">
    <source>
        <dbReference type="ARBA" id="ARBA00022824"/>
    </source>
</evidence>
<evidence type="ECO:0000256" key="2">
    <source>
        <dbReference type="ARBA" id="ARBA00004174"/>
    </source>
</evidence>
<name>A0A9J6ER15_RHIMP</name>
<evidence type="ECO:0000256" key="8">
    <source>
        <dbReference type="ARBA" id="ARBA00022848"/>
    </source>
</evidence>
<evidence type="ECO:0000313" key="16">
    <source>
        <dbReference type="EMBL" id="KAH8036557.1"/>
    </source>
</evidence>
<evidence type="ECO:0000256" key="15">
    <source>
        <dbReference type="SAM" id="MobiDB-lite"/>
    </source>
</evidence>
<comment type="cofactor">
    <cofactor evidence="1 13">
        <name>heme</name>
        <dbReference type="ChEBI" id="CHEBI:30413"/>
    </cofactor>
</comment>
<keyword evidence="17" id="KW-1185">Reference proteome</keyword>
<evidence type="ECO:0000256" key="3">
    <source>
        <dbReference type="ARBA" id="ARBA00004406"/>
    </source>
</evidence>
<dbReference type="PRINTS" id="PR00463">
    <property type="entry name" value="EP450I"/>
</dbReference>
<dbReference type="InterPro" id="IPR050476">
    <property type="entry name" value="Insect_CytP450_Detox"/>
</dbReference>
<dbReference type="PANTHER" id="PTHR24292">
    <property type="entry name" value="CYTOCHROME P450"/>
    <property type="match status" value="1"/>
</dbReference>
<dbReference type="SUPFAM" id="SSF48264">
    <property type="entry name" value="Cytochrome P450"/>
    <property type="match status" value="2"/>
</dbReference>
<gene>
    <name evidence="16" type="ORF">HPB51_001376</name>
</gene>
<evidence type="ECO:0000256" key="1">
    <source>
        <dbReference type="ARBA" id="ARBA00001971"/>
    </source>
</evidence>
<dbReference type="GO" id="GO:0020037">
    <property type="term" value="F:heme binding"/>
    <property type="evidence" value="ECO:0007669"/>
    <property type="project" value="InterPro"/>
</dbReference>
<dbReference type="VEuPathDB" id="VectorBase:LOC119180014"/>
<sequence length="459" mass="51442">MPQRRKCFDAFEGTGVPTVPLRSLISGNSDDYWNPRTMHVYEVDPLFKKYVVLSKGAIWKSTRACMMRFFTPSKLKAVMPSLLHAEQQFIDILGEHADSGVEVDINSLCERFTFDVIGKAAFGMDTNVQRNPEMSMFRVALDVLPNLNSGFLYNLGRLQDRVEYLSAGALEFALPPYSAPLQEPGKGSACRKGYAGHESSIVVTEKMFTRFTTRCADEDYLYGKYLIKKGTSVMVPTFQLHHDPKYWENPEKFIPERFSPEKKDRINPIVYQPFGLGPRICLGQRLAQVELASATTHILRHYRIMLGTSQKGAPPHQPSPPLRPAHTEPAVVAPAPKAAVAQATPLLPTETGDSRVFGSQGLPSPGEAKSELTARTFSPENKDRINPTVYQPFGLGPRICLGQRLAQVELASTTTHILRHYRIMLGTSQKEDLEFDTYSYLVVPKEAVKIRLHRLSTKK</sequence>
<reference evidence="16" key="2">
    <citation type="submission" date="2021-09" db="EMBL/GenBank/DDBJ databases">
        <authorList>
            <person name="Jia N."/>
            <person name="Wang J."/>
            <person name="Shi W."/>
            <person name="Du L."/>
            <person name="Sun Y."/>
            <person name="Zhan W."/>
            <person name="Jiang J."/>
            <person name="Wang Q."/>
            <person name="Zhang B."/>
            <person name="Ji P."/>
            <person name="Sakyi L.B."/>
            <person name="Cui X."/>
            <person name="Yuan T."/>
            <person name="Jiang B."/>
            <person name="Yang W."/>
            <person name="Lam T.T.-Y."/>
            <person name="Chang Q."/>
            <person name="Ding S."/>
            <person name="Wang X."/>
            <person name="Zhu J."/>
            <person name="Ruan X."/>
            <person name="Zhao L."/>
            <person name="Wei J."/>
            <person name="Que T."/>
            <person name="Du C."/>
            <person name="Cheng J."/>
            <person name="Dai P."/>
            <person name="Han X."/>
            <person name="Huang E."/>
            <person name="Gao Y."/>
            <person name="Liu J."/>
            <person name="Shao H."/>
            <person name="Ye R."/>
            <person name="Li L."/>
            <person name="Wei W."/>
            <person name="Wang X."/>
            <person name="Wang C."/>
            <person name="Huo Q."/>
            <person name="Li W."/>
            <person name="Guo W."/>
            <person name="Chen H."/>
            <person name="Chen S."/>
            <person name="Zhou L."/>
            <person name="Zhou L."/>
            <person name="Ni X."/>
            <person name="Tian J."/>
            <person name="Zhou Y."/>
            <person name="Sheng Y."/>
            <person name="Liu T."/>
            <person name="Pan Y."/>
            <person name="Xia L."/>
            <person name="Li J."/>
            <person name="Zhao F."/>
            <person name="Cao W."/>
        </authorList>
    </citation>
    <scope>NUCLEOTIDE SEQUENCE</scope>
    <source>
        <strain evidence="16">Rmic-2018</strain>
        <tissue evidence="16">Larvae</tissue>
    </source>
</reference>
<keyword evidence="11 14" id="KW-0503">Monooxygenase</keyword>
<dbReference type="GO" id="GO:0016705">
    <property type="term" value="F:oxidoreductase activity, acting on paired donors, with incorporation or reduction of molecular oxygen"/>
    <property type="evidence" value="ECO:0007669"/>
    <property type="project" value="InterPro"/>
</dbReference>
<comment type="similarity">
    <text evidence="4 14">Belongs to the cytochrome P450 family.</text>
</comment>
<dbReference type="AlphaFoldDB" id="A0A9J6ER15"/>
<dbReference type="InterPro" id="IPR017972">
    <property type="entry name" value="Cyt_P450_CS"/>
</dbReference>
<dbReference type="GO" id="GO:0004497">
    <property type="term" value="F:monooxygenase activity"/>
    <property type="evidence" value="ECO:0007669"/>
    <property type="project" value="UniProtKB-KW"/>
</dbReference>
<feature type="region of interest" description="Disordered" evidence="15">
    <location>
        <begin position="347"/>
        <end position="385"/>
    </location>
</feature>
<evidence type="ECO:0000256" key="6">
    <source>
        <dbReference type="ARBA" id="ARBA00022723"/>
    </source>
</evidence>
<evidence type="ECO:0000256" key="13">
    <source>
        <dbReference type="PIRSR" id="PIRSR602401-1"/>
    </source>
</evidence>
<keyword evidence="8" id="KW-0492">Microsome</keyword>
<reference evidence="16" key="1">
    <citation type="journal article" date="2020" name="Cell">
        <title>Large-Scale Comparative Analyses of Tick Genomes Elucidate Their Genetic Diversity and Vector Capacities.</title>
        <authorList>
            <consortium name="Tick Genome and Microbiome Consortium (TIGMIC)"/>
            <person name="Jia N."/>
            <person name="Wang J."/>
            <person name="Shi W."/>
            <person name="Du L."/>
            <person name="Sun Y."/>
            <person name="Zhan W."/>
            <person name="Jiang J.F."/>
            <person name="Wang Q."/>
            <person name="Zhang B."/>
            <person name="Ji P."/>
            <person name="Bell-Sakyi L."/>
            <person name="Cui X.M."/>
            <person name="Yuan T.T."/>
            <person name="Jiang B.G."/>
            <person name="Yang W.F."/>
            <person name="Lam T.T."/>
            <person name="Chang Q.C."/>
            <person name="Ding S.J."/>
            <person name="Wang X.J."/>
            <person name="Zhu J.G."/>
            <person name="Ruan X.D."/>
            <person name="Zhao L."/>
            <person name="Wei J.T."/>
            <person name="Ye R.Z."/>
            <person name="Que T.C."/>
            <person name="Du C.H."/>
            <person name="Zhou Y.H."/>
            <person name="Cheng J.X."/>
            <person name="Dai P.F."/>
            <person name="Guo W.B."/>
            <person name="Han X.H."/>
            <person name="Huang E.J."/>
            <person name="Li L.F."/>
            <person name="Wei W."/>
            <person name="Gao Y.C."/>
            <person name="Liu J.Z."/>
            <person name="Shao H.Z."/>
            <person name="Wang X."/>
            <person name="Wang C.C."/>
            <person name="Yang T.C."/>
            <person name="Huo Q.B."/>
            <person name="Li W."/>
            <person name="Chen H.Y."/>
            <person name="Chen S.E."/>
            <person name="Zhou L.G."/>
            <person name="Ni X.B."/>
            <person name="Tian J.H."/>
            <person name="Sheng Y."/>
            <person name="Liu T."/>
            <person name="Pan Y.S."/>
            <person name="Xia L.Y."/>
            <person name="Li J."/>
            <person name="Zhao F."/>
            <person name="Cao W.C."/>
        </authorList>
    </citation>
    <scope>NUCLEOTIDE SEQUENCE</scope>
    <source>
        <strain evidence="16">Rmic-2018</strain>
    </source>
</reference>
<evidence type="ECO:0000256" key="14">
    <source>
        <dbReference type="RuleBase" id="RU000461"/>
    </source>
</evidence>
<feature type="binding site" description="axial binding residue" evidence="13">
    <location>
        <position position="281"/>
    </location>
    <ligand>
        <name>heme</name>
        <dbReference type="ChEBI" id="CHEBI:30413"/>
    </ligand>
    <ligandPart>
        <name>Fe</name>
        <dbReference type="ChEBI" id="CHEBI:18248"/>
    </ligandPart>
</feature>
<keyword evidence="10 13" id="KW-0408">Iron</keyword>
<evidence type="ECO:0000256" key="5">
    <source>
        <dbReference type="ARBA" id="ARBA00022617"/>
    </source>
</evidence>
<comment type="subcellular location">
    <subcellularLocation>
        <location evidence="3">Endoplasmic reticulum membrane</location>
        <topology evidence="3">Peripheral membrane protein</topology>
    </subcellularLocation>
    <subcellularLocation>
        <location evidence="2">Microsome membrane</location>
        <topology evidence="2">Peripheral membrane protein</topology>
    </subcellularLocation>
</comment>
<dbReference type="GO" id="GO:0005506">
    <property type="term" value="F:iron ion binding"/>
    <property type="evidence" value="ECO:0007669"/>
    <property type="project" value="InterPro"/>
</dbReference>
<dbReference type="Proteomes" id="UP000821866">
    <property type="component" value="Chromosome 10"/>
</dbReference>
<keyword evidence="12" id="KW-0472">Membrane</keyword>
<dbReference type="Pfam" id="PF00067">
    <property type="entry name" value="p450"/>
    <property type="match status" value="3"/>
</dbReference>
<keyword evidence="5 13" id="KW-0349">Heme</keyword>
<comment type="caution">
    <text evidence="16">The sequence shown here is derived from an EMBL/GenBank/DDBJ whole genome shotgun (WGS) entry which is preliminary data.</text>
</comment>
<feature type="region of interest" description="Disordered" evidence="15">
    <location>
        <begin position="308"/>
        <end position="329"/>
    </location>
</feature>
<dbReference type="InterPro" id="IPR001128">
    <property type="entry name" value="Cyt_P450"/>
</dbReference>
<keyword evidence="9 14" id="KW-0560">Oxidoreductase</keyword>
<keyword evidence="6 13" id="KW-0479">Metal-binding</keyword>
<accession>A0A9J6ER15</accession>
<evidence type="ECO:0000256" key="9">
    <source>
        <dbReference type="ARBA" id="ARBA00023002"/>
    </source>
</evidence>
<proteinExistence type="inferred from homology"/>
<evidence type="ECO:0000256" key="10">
    <source>
        <dbReference type="ARBA" id="ARBA00023004"/>
    </source>
</evidence>
<evidence type="ECO:0000256" key="12">
    <source>
        <dbReference type="ARBA" id="ARBA00023136"/>
    </source>
</evidence>
<dbReference type="GO" id="GO:0005789">
    <property type="term" value="C:endoplasmic reticulum membrane"/>
    <property type="evidence" value="ECO:0007669"/>
    <property type="project" value="UniProtKB-SubCell"/>
</dbReference>
<dbReference type="InterPro" id="IPR036396">
    <property type="entry name" value="Cyt_P450_sf"/>
</dbReference>
<protein>
    <recommendedName>
        <fullName evidence="18">Cytochrome</fullName>
    </recommendedName>
</protein>
<organism evidence="16 17">
    <name type="scientific">Rhipicephalus microplus</name>
    <name type="common">Cattle tick</name>
    <name type="synonym">Boophilus microplus</name>
    <dbReference type="NCBI Taxonomy" id="6941"/>
    <lineage>
        <taxon>Eukaryota</taxon>
        <taxon>Metazoa</taxon>
        <taxon>Ecdysozoa</taxon>
        <taxon>Arthropoda</taxon>
        <taxon>Chelicerata</taxon>
        <taxon>Arachnida</taxon>
        <taxon>Acari</taxon>
        <taxon>Parasitiformes</taxon>
        <taxon>Ixodida</taxon>
        <taxon>Ixodoidea</taxon>
        <taxon>Ixodidae</taxon>
        <taxon>Rhipicephalinae</taxon>
        <taxon>Rhipicephalus</taxon>
        <taxon>Boophilus</taxon>
    </lineage>
</organism>